<dbReference type="AlphaFoldDB" id="A0A8C4J541"/>
<accession>A0A8C4J541</accession>
<name>A0A8C4J541_DRONO</name>
<dbReference type="Ensembl" id="ENSDNVT00000003398.1">
    <property type="protein sequence ID" value="ENSDNVP00000002815.1"/>
    <property type="gene ID" value="ENSDNVG00000002034.1"/>
</dbReference>
<sequence>MLAVLHGRVARPCTVVTPLFFPSLTLILVCLVGCLKAVLLLRGTGLFSPLYLAADCTVSQAPSDAASISPEMHYTPLPLGSRDLTNHRGVLGKCRYIYYGKHSEGNRFIRDDQL</sequence>
<evidence type="ECO:0000256" key="1">
    <source>
        <dbReference type="SAM" id="Phobius"/>
    </source>
</evidence>
<organism evidence="2 3">
    <name type="scientific">Dromaius novaehollandiae</name>
    <name type="common">Emu</name>
    <dbReference type="NCBI Taxonomy" id="8790"/>
    <lineage>
        <taxon>Eukaryota</taxon>
        <taxon>Metazoa</taxon>
        <taxon>Chordata</taxon>
        <taxon>Craniata</taxon>
        <taxon>Vertebrata</taxon>
        <taxon>Euteleostomi</taxon>
        <taxon>Archelosauria</taxon>
        <taxon>Archosauria</taxon>
        <taxon>Dinosauria</taxon>
        <taxon>Saurischia</taxon>
        <taxon>Theropoda</taxon>
        <taxon>Coelurosauria</taxon>
        <taxon>Aves</taxon>
        <taxon>Palaeognathae</taxon>
        <taxon>Casuariiformes</taxon>
        <taxon>Dromaiidae</taxon>
        <taxon>Dromaius</taxon>
    </lineage>
</organism>
<keyword evidence="1" id="KW-0472">Membrane</keyword>
<evidence type="ECO:0000313" key="3">
    <source>
        <dbReference type="Proteomes" id="UP000694423"/>
    </source>
</evidence>
<dbReference type="Proteomes" id="UP000694423">
    <property type="component" value="Unplaced"/>
</dbReference>
<keyword evidence="3" id="KW-1185">Reference proteome</keyword>
<evidence type="ECO:0000313" key="2">
    <source>
        <dbReference type="Ensembl" id="ENSDNVP00000002815.1"/>
    </source>
</evidence>
<proteinExistence type="predicted"/>
<feature type="transmembrane region" description="Helical" evidence="1">
    <location>
        <begin position="20"/>
        <end position="41"/>
    </location>
</feature>
<reference evidence="2" key="1">
    <citation type="submission" date="2025-08" db="UniProtKB">
        <authorList>
            <consortium name="Ensembl"/>
        </authorList>
    </citation>
    <scope>IDENTIFICATION</scope>
</reference>
<protein>
    <submittedName>
        <fullName evidence="2">Uncharacterized protein</fullName>
    </submittedName>
</protein>
<keyword evidence="1" id="KW-0812">Transmembrane</keyword>
<reference evidence="2" key="2">
    <citation type="submission" date="2025-09" db="UniProtKB">
        <authorList>
            <consortium name="Ensembl"/>
        </authorList>
    </citation>
    <scope>IDENTIFICATION</scope>
</reference>
<keyword evidence="1" id="KW-1133">Transmembrane helix</keyword>